<keyword evidence="4" id="KW-1185">Reference proteome</keyword>
<dbReference type="PANTHER" id="PTHR30543:SF21">
    <property type="entry name" value="NAD(P)H-DEPENDENT FMN REDUCTASE LOT6"/>
    <property type="match status" value="1"/>
</dbReference>
<name>A0A1G9TBE6_9BACL</name>
<dbReference type="GO" id="GO:0010181">
    <property type="term" value="F:FMN binding"/>
    <property type="evidence" value="ECO:0007669"/>
    <property type="project" value="TreeGrafter"/>
</dbReference>
<evidence type="ECO:0000313" key="4">
    <source>
        <dbReference type="Proteomes" id="UP000199544"/>
    </source>
</evidence>
<gene>
    <name evidence="3" type="ORF">SAMN04488137_0187</name>
</gene>
<dbReference type="RefSeq" id="WP_090231861.1">
    <property type="nucleotide sequence ID" value="NZ_FNHW01000001.1"/>
</dbReference>
<dbReference type="SUPFAM" id="SSF52218">
    <property type="entry name" value="Flavoproteins"/>
    <property type="match status" value="1"/>
</dbReference>
<dbReference type="Gene3D" id="3.40.50.360">
    <property type="match status" value="1"/>
</dbReference>
<dbReference type="Proteomes" id="UP000199544">
    <property type="component" value="Unassembled WGS sequence"/>
</dbReference>
<evidence type="ECO:0000259" key="2">
    <source>
        <dbReference type="Pfam" id="PF03358"/>
    </source>
</evidence>
<dbReference type="STRING" id="459525.SAMN04488137_0187"/>
<dbReference type="EMBL" id="FNHW01000001">
    <property type="protein sequence ID" value="SDM44986.1"/>
    <property type="molecule type" value="Genomic_DNA"/>
</dbReference>
<feature type="domain" description="NADPH-dependent FMN reductase-like" evidence="2">
    <location>
        <begin position="1"/>
        <end position="141"/>
    </location>
</feature>
<proteinExistence type="inferred from homology"/>
<reference evidence="4" key="1">
    <citation type="submission" date="2016-10" db="EMBL/GenBank/DDBJ databases">
        <authorList>
            <person name="Varghese N."/>
            <person name="Submissions S."/>
        </authorList>
    </citation>
    <scope>NUCLEOTIDE SEQUENCE [LARGE SCALE GENOMIC DNA]</scope>
    <source>
        <strain evidence="4">CGMCC 1.6854</strain>
    </source>
</reference>
<dbReference type="InterPro" id="IPR005025">
    <property type="entry name" value="FMN_Rdtase-like_dom"/>
</dbReference>
<dbReference type="InterPro" id="IPR029039">
    <property type="entry name" value="Flavoprotein-like_sf"/>
</dbReference>
<accession>A0A1G9TBE6</accession>
<dbReference type="AlphaFoldDB" id="A0A1G9TBE6"/>
<evidence type="ECO:0000256" key="1">
    <source>
        <dbReference type="ARBA" id="ARBA00009428"/>
    </source>
</evidence>
<comment type="similarity">
    <text evidence="1">Belongs to the azoreductase type 2 family.</text>
</comment>
<dbReference type="Pfam" id="PF03358">
    <property type="entry name" value="FMN_red"/>
    <property type="match status" value="1"/>
</dbReference>
<evidence type="ECO:0000313" key="3">
    <source>
        <dbReference type="EMBL" id="SDM44986.1"/>
    </source>
</evidence>
<dbReference type="GO" id="GO:0005829">
    <property type="term" value="C:cytosol"/>
    <property type="evidence" value="ECO:0007669"/>
    <property type="project" value="TreeGrafter"/>
</dbReference>
<organism evidence="3 4">
    <name type="scientific">Fictibacillus solisalsi</name>
    <dbReference type="NCBI Taxonomy" id="459525"/>
    <lineage>
        <taxon>Bacteria</taxon>
        <taxon>Bacillati</taxon>
        <taxon>Bacillota</taxon>
        <taxon>Bacilli</taxon>
        <taxon>Bacillales</taxon>
        <taxon>Fictibacillaceae</taxon>
        <taxon>Fictibacillus</taxon>
    </lineage>
</organism>
<sequence>MKILVMNGSPTAESRTRGIAEYAANVLQEKGVEVTFFDAGKDRLPLYTGDTAEQENEAVQKLIQAADEAQGFFICTPEYHNGMSGALKNALDFLTGNQFKNKPVVITAAAGGGKGGINALNNLRTVMRGLYSLVIADQFVADPIHFNDERELTEELATLRVNSLIDQLVDLTKLVSSHAKN</sequence>
<dbReference type="GO" id="GO:0016491">
    <property type="term" value="F:oxidoreductase activity"/>
    <property type="evidence" value="ECO:0007669"/>
    <property type="project" value="InterPro"/>
</dbReference>
<dbReference type="OrthoDB" id="9790975at2"/>
<dbReference type="InterPro" id="IPR050712">
    <property type="entry name" value="NAD(P)H-dep_reductase"/>
</dbReference>
<dbReference type="PANTHER" id="PTHR30543">
    <property type="entry name" value="CHROMATE REDUCTASE"/>
    <property type="match status" value="1"/>
</dbReference>
<protein>
    <submittedName>
        <fullName evidence="3">Azobenzene reductase</fullName>
    </submittedName>
</protein>